<evidence type="ECO:0000313" key="3">
    <source>
        <dbReference type="EMBL" id="AUG30976.1"/>
    </source>
</evidence>
<dbReference type="Gene3D" id="1.50.10.10">
    <property type="match status" value="1"/>
</dbReference>
<dbReference type="PRINTS" id="PR01950">
    <property type="entry name" value="LANCSUPER"/>
</dbReference>
<dbReference type="InterPro" id="IPR012341">
    <property type="entry name" value="6hp_glycosidase-like_sf"/>
</dbReference>
<dbReference type="SUPFAM" id="SSF56112">
    <property type="entry name" value="Protein kinase-like (PK-like)"/>
    <property type="match status" value="1"/>
</dbReference>
<dbReference type="InterPro" id="IPR002575">
    <property type="entry name" value="Aminoglycoside_PTrfase"/>
</dbReference>
<dbReference type="Gene3D" id="1.10.510.10">
    <property type="entry name" value="Transferase(Phosphotransferase) domain 1"/>
    <property type="match status" value="1"/>
</dbReference>
<dbReference type="GO" id="GO:0005524">
    <property type="term" value="F:ATP binding"/>
    <property type="evidence" value="ECO:0007669"/>
    <property type="project" value="InterPro"/>
</dbReference>
<protein>
    <recommendedName>
        <fullName evidence="2">Protein kinase domain-containing protein</fullName>
    </recommendedName>
</protein>
<name>A0A2K9DUL0_9MICO</name>
<dbReference type="CDD" id="cd04791">
    <property type="entry name" value="LanC_SerThrkinase"/>
    <property type="match status" value="1"/>
</dbReference>
<sequence length="882" mass="94605">MDAAHAAFARADALFYDKPGRRDTDSSARFEVPDSRDWTLWTRVDDDHWTHWLPRTAGLPDQGWKIHVSVVPATAAATLDAVAAFCHHHLLAFKHVGSRLHLGFSLAKDADRGAAGKFITVYPPDDHRLRVALEGLDALIGGCPGPYILSDVRWRQGPLFVRYGAFLTQTVVHEGRSVPALRDLRTGELVPDVRAPSFRCPDWVRPPAFLQEEIDALGDMTPPPGFPRITAALHHSNAGGVYAAMIDDRPVVLKEARPHSGWTPDGRDAVDRLVDEERTLARIPDSVSAPRSVGVLRAHGHRFLALEHVAGSSLMDAVVLRNPLTDRTSTPADIASYREWALGVGAELRRQVRRLHASGLTHGDLHPRNVLVTDDGAVSLLDFEMSLPVSARAGAPVGAPGFVAPGSPSPRARDEYALACVELFMFLPLTALLPLDADKAHQLLRTASEHFDLDDRWVADRARVLERATRGRGRRRARPDAPRATMDEIAHTLSRDGVPDRDDRLWPGDPRQFEEPPYALGFGALGVGAALAAAGVALSEAQRDWVRDALSGDLSREPIGLMNGLAGAVWGCRAVGMPDVADHLLDEIVRRDWRELDATLYSGIPGVALTLLADADEHPRWGVAASAMGRLLRDRLDAAPRRDRVATSRGGLFAGATGTALLGLRLYETYGDRAHLDLAARALDVDLATLTAAPDGGLHVNEGWRLIPYLGYGSAGIGLVLAQFLDVTPGTDRHHRALDGILAAATGPFSVQAGLLHGRAGLIHVLAEAERLGFGSVDARRARERHVAALDLHTVRGAGASEVRFAGDGLMRASCDLASGAAGVLVALTSHTAAGEGVGTLPGALGFLGPFGSRARRDPRRGKGGERDGVPSLPAGTGGRTR</sequence>
<dbReference type="RefSeq" id="WP_101307079.1">
    <property type="nucleotide sequence ID" value="NZ_CP025299.1"/>
</dbReference>
<evidence type="ECO:0000256" key="1">
    <source>
        <dbReference type="SAM" id="MobiDB-lite"/>
    </source>
</evidence>
<organism evidence="3 4">
    <name type="scientific">Microbacterium hominis</name>
    <dbReference type="NCBI Taxonomy" id="162426"/>
    <lineage>
        <taxon>Bacteria</taxon>
        <taxon>Bacillati</taxon>
        <taxon>Actinomycetota</taxon>
        <taxon>Actinomycetes</taxon>
        <taxon>Micrococcales</taxon>
        <taxon>Microbacteriaceae</taxon>
        <taxon>Microbacterium</taxon>
    </lineage>
</organism>
<gene>
    <name evidence="3" type="ORF">CXR34_16900</name>
</gene>
<dbReference type="Proteomes" id="UP000233276">
    <property type="component" value="Chromosome"/>
</dbReference>
<dbReference type="InterPro" id="IPR058053">
    <property type="entry name" value="RamC_C"/>
</dbReference>
<dbReference type="InterPro" id="IPR057929">
    <property type="entry name" value="RamC_N"/>
</dbReference>
<dbReference type="KEGG" id="mhos:CXR34_16900"/>
<dbReference type="SUPFAM" id="SSF158745">
    <property type="entry name" value="LanC-like"/>
    <property type="match status" value="1"/>
</dbReference>
<accession>A0A2K9DUL0</accession>
<dbReference type="Gene3D" id="1.50.10.20">
    <property type="match status" value="1"/>
</dbReference>
<feature type="domain" description="Protein kinase" evidence="2">
    <location>
        <begin position="227"/>
        <end position="519"/>
    </location>
</feature>
<dbReference type="InterPro" id="IPR053524">
    <property type="entry name" value="Aerial_hyphae_peptide-synth"/>
</dbReference>
<reference evidence="3 4" key="1">
    <citation type="submission" date="2017-12" db="EMBL/GenBank/DDBJ databases">
        <title>Isolation and characterization of estrogens degradatiion strain Microbacterium hominis SJTG1.</title>
        <authorList>
            <person name="Xiong W."/>
            <person name="Yin C."/>
            <person name="Zheng D."/>
            <person name="Liang R."/>
        </authorList>
    </citation>
    <scope>NUCLEOTIDE SEQUENCE [LARGE SCALE GENOMIC DNA]</scope>
    <source>
        <strain evidence="3 4">SJTG1</strain>
    </source>
</reference>
<dbReference type="Pfam" id="PF25816">
    <property type="entry name" value="RamC_N"/>
    <property type="match status" value="1"/>
</dbReference>
<dbReference type="InterPro" id="IPR007822">
    <property type="entry name" value="LANC-like"/>
</dbReference>
<dbReference type="EMBL" id="CP025299">
    <property type="protein sequence ID" value="AUG30976.1"/>
    <property type="molecule type" value="Genomic_DNA"/>
</dbReference>
<dbReference type="GO" id="GO:0005975">
    <property type="term" value="P:carbohydrate metabolic process"/>
    <property type="evidence" value="ECO:0007669"/>
    <property type="project" value="InterPro"/>
</dbReference>
<proteinExistence type="predicted"/>
<dbReference type="PROSITE" id="PS50011">
    <property type="entry name" value="PROTEIN_KINASE_DOM"/>
    <property type="match status" value="1"/>
</dbReference>
<evidence type="ECO:0000313" key="4">
    <source>
        <dbReference type="Proteomes" id="UP000233276"/>
    </source>
</evidence>
<dbReference type="InterPro" id="IPR011009">
    <property type="entry name" value="Kinase-like_dom_sf"/>
</dbReference>
<feature type="region of interest" description="Disordered" evidence="1">
    <location>
        <begin position="852"/>
        <end position="882"/>
    </location>
</feature>
<dbReference type="InterPro" id="IPR000719">
    <property type="entry name" value="Prot_kinase_dom"/>
</dbReference>
<dbReference type="GO" id="GO:0031179">
    <property type="term" value="P:peptide modification"/>
    <property type="evidence" value="ECO:0007669"/>
    <property type="project" value="InterPro"/>
</dbReference>
<dbReference type="AlphaFoldDB" id="A0A2K9DUL0"/>
<dbReference type="NCBIfam" id="NF038151">
    <property type="entry name" value="lanthi_synth_III"/>
    <property type="match status" value="1"/>
</dbReference>
<dbReference type="GO" id="GO:0004672">
    <property type="term" value="F:protein kinase activity"/>
    <property type="evidence" value="ECO:0007669"/>
    <property type="project" value="InterPro"/>
</dbReference>
<dbReference type="Pfam" id="PF01636">
    <property type="entry name" value="APH"/>
    <property type="match status" value="1"/>
</dbReference>
<evidence type="ECO:0000259" key="2">
    <source>
        <dbReference type="PROSITE" id="PS50011"/>
    </source>
</evidence>